<feature type="region of interest" description="Disordered" evidence="1">
    <location>
        <begin position="29"/>
        <end position="196"/>
    </location>
</feature>
<feature type="compositionally biased region" description="Polar residues" evidence="1">
    <location>
        <begin position="123"/>
        <end position="145"/>
    </location>
</feature>
<name>D2R7M1_PIRSD</name>
<reference evidence="3 4" key="1">
    <citation type="journal article" date="2009" name="Stand. Genomic Sci.">
        <title>Complete genome sequence of Pirellula staleyi type strain (ATCC 27377).</title>
        <authorList>
            <person name="Clum A."/>
            <person name="Tindall B.J."/>
            <person name="Sikorski J."/>
            <person name="Ivanova N."/>
            <person name="Mavrommatis K."/>
            <person name="Lucas S."/>
            <person name="Glavina del Rio T."/>
            <person name="Nolan M."/>
            <person name="Chen F."/>
            <person name="Tice H."/>
            <person name="Pitluck S."/>
            <person name="Cheng J.F."/>
            <person name="Chertkov O."/>
            <person name="Brettin T."/>
            <person name="Han C."/>
            <person name="Detter J.C."/>
            <person name="Kuske C."/>
            <person name="Bruce D."/>
            <person name="Goodwin L."/>
            <person name="Ovchinikova G."/>
            <person name="Pati A."/>
            <person name="Mikhailova N."/>
            <person name="Chen A."/>
            <person name="Palaniappan K."/>
            <person name="Land M."/>
            <person name="Hauser L."/>
            <person name="Chang Y.J."/>
            <person name="Jeffries C.D."/>
            <person name="Chain P."/>
            <person name="Rohde M."/>
            <person name="Goker M."/>
            <person name="Bristow J."/>
            <person name="Eisen J.A."/>
            <person name="Markowitz V."/>
            <person name="Hugenholtz P."/>
            <person name="Kyrpides N.C."/>
            <person name="Klenk H.P."/>
            <person name="Lapidus A."/>
        </authorList>
    </citation>
    <scope>NUCLEOTIDE SEQUENCE [LARGE SCALE GENOMIC DNA]</scope>
    <source>
        <strain evidence="4">ATCC 27377 / DSM 6068 / ICPB 4128</strain>
    </source>
</reference>
<feature type="signal peptide" evidence="2">
    <location>
        <begin position="1"/>
        <end position="21"/>
    </location>
</feature>
<dbReference type="OrthoDB" id="292798at2"/>
<feature type="chain" id="PRO_5003035547" evidence="2">
    <location>
        <begin position="22"/>
        <end position="630"/>
    </location>
</feature>
<organism evidence="3 4">
    <name type="scientific">Pirellula staleyi (strain ATCC 27377 / DSM 6068 / ICPB 4128)</name>
    <name type="common">Pirella staleyi</name>
    <dbReference type="NCBI Taxonomy" id="530564"/>
    <lineage>
        <taxon>Bacteria</taxon>
        <taxon>Pseudomonadati</taxon>
        <taxon>Planctomycetota</taxon>
        <taxon>Planctomycetia</taxon>
        <taxon>Pirellulales</taxon>
        <taxon>Pirellulaceae</taxon>
        <taxon>Pirellula</taxon>
    </lineage>
</organism>
<feature type="compositionally biased region" description="Low complexity" evidence="1">
    <location>
        <begin position="63"/>
        <end position="83"/>
    </location>
</feature>
<protein>
    <submittedName>
        <fullName evidence="3">Uncharacterized protein</fullName>
    </submittedName>
</protein>
<feature type="compositionally biased region" description="Low complexity" evidence="1">
    <location>
        <begin position="299"/>
        <end position="310"/>
    </location>
</feature>
<keyword evidence="4" id="KW-1185">Reference proteome</keyword>
<evidence type="ECO:0000313" key="3">
    <source>
        <dbReference type="EMBL" id="ADB17447.1"/>
    </source>
</evidence>
<dbReference type="HOGENOM" id="CLU_434027_0_0_0"/>
<dbReference type="PROSITE" id="PS51257">
    <property type="entry name" value="PROKAR_LIPOPROTEIN"/>
    <property type="match status" value="1"/>
</dbReference>
<evidence type="ECO:0000256" key="2">
    <source>
        <dbReference type="SAM" id="SignalP"/>
    </source>
</evidence>
<accession>D2R7M1</accession>
<sequence precursor="true">MIRVVSVVLVLALGVSLTLTGCGGDGGSAAPVASNVSSSAPPAPPGPPGPPSAPAAPTPPPSSEGMNPGSPGSPPGERGSGSSTDPMAAQYDPMNNPGGVPAPGPGSSPGSTGDPVTADPNYNIPSNTTGPDGTQSFTPDTANPTPYNPGSERAGSNAPGPDGTYPPGSMPEGSYPPGAMPGQPGQPKGPVMRGPFGMVSSMLDGVSGVWKLAEVKAAEKQLPTAARVAFMAGDDREAARQVLAGYLVNESAAAALPNHMHWYGGLMRPAVMVRTGIGVVYTPPNGFTGNPYAVGPRVEAAAGPGGESAEMNTIRRGQQGGGQQPQGPPPPAASDPGADARSNLNYYAGDLGMQVVAGIESRIRSGSFGGALRAALLPSKIPGLPGGVPPGAAGYPPGSSPEGYPAMAPGMNPGGYPGSMPGDAAAKLGGAKSFMPGLSWLGVADAADLAKQAKEQELDLLIVFEVTIRQARGVEFVQNTTKFRAIIVPTNQVIFSSAQINNLKIYEERNKSKTDDSIGDEAKRFFTAADKVLTPTSLPAGVTADRALARSKDLAAKKPANPLQTLVEIRFYNKLGLIADNDVTEAFVTLLGDEKAEELLKTSSSMEERAMSLTDWIQPPVPTGLPKMIR</sequence>
<dbReference type="eggNOG" id="ENOG502ZJ6B">
    <property type="taxonomic scope" value="Bacteria"/>
</dbReference>
<evidence type="ECO:0000313" key="4">
    <source>
        <dbReference type="Proteomes" id="UP000001887"/>
    </source>
</evidence>
<dbReference type="Proteomes" id="UP000001887">
    <property type="component" value="Chromosome"/>
</dbReference>
<evidence type="ECO:0000256" key="1">
    <source>
        <dbReference type="SAM" id="MobiDB-lite"/>
    </source>
</evidence>
<feature type="region of interest" description="Disordered" evidence="1">
    <location>
        <begin position="298"/>
        <end position="341"/>
    </location>
</feature>
<dbReference type="STRING" id="530564.Psta_2781"/>
<feature type="compositionally biased region" description="Low complexity" evidence="1">
    <location>
        <begin position="29"/>
        <end position="40"/>
    </location>
</feature>
<keyword evidence="2" id="KW-0732">Signal</keyword>
<proteinExistence type="predicted"/>
<dbReference type="EMBL" id="CP001848">
    <property type="protein sequence ID" value="ADB17447.1"/>
    <property type="molecule type" value="Genomic_DNA"/>
</dbReference>
<dbReference type="KEGG" id="psl:Psta_2781"/>
<feature type="compositionally biased region" description="Low complexity" evidence="1">
    <location>
        <begin position="176"/>
        <end position="190"/>
    </location>
</feature>
<gene>
    <name evidence="3" type="ordered locus">Psta_2781</name>
</gene>
<feature type="compositionally biased region" description="Pro residues" evidence="1">
    <location>
        <begin position="41"/>
        <end position="62"/>
    </location>
</feature>
<dbReference type="AlphaFoldDB" id="D2R7M1"/>